<evidence type="ECO:0000313" key="2">
    <source>
        <dbReference type="EMBL" id="KAK9694725.1"/>
    </source>
</evidence>
<comment type="caution">
    <text evidence="2">The sequence shown here is derived from an EMBL/GenBank/DDBJ whole genome shotgun (WGS) entry which is preliminary data.</text>
</comment>
<gene>
    <name evidence="2" type="ORF">QE152_g33320</name>
</gene>
<proteinExistence type="predicted"/>
<reference evidence="2 3" key="1">
    <citation type="journal article" date="2024" name="BMC Genomics">
        <title>De novo assembly and annotation of Popillia japonica's genome with initial clues to its potential as an invasive pest.</title>
        <authorList>
            <person name="Cucini C."/>
            <person name="Boschi S."/>
            <person name="Funari R."/>
            <person name="Cardaioli E."/>
            <person name="Iannotti N."/>
            <person name="Marturano G."/>
            <person name="Paoli F."/>
            <person name="Bruttini M."/>
            <person name="Carapelli A."/>
            <person name="Frati F."/>
            <person name="Nardi F."/>
        </authorList>
    </citation>
    <scope>NUCLEOTIDE SEQUENCE [LARGE SCALE GENOMIC DNA]</scope>
    <source>
        <strain evidence="2">DMR45628</strain>
    </source>
</reference>
<keyword evidence="3" id="KW-1185">Reference proteome</keyword>
<organism evidence="2 3">
    <name type="scientific">Popillia japonica</name>
    <name type="common">Japanese beetle</name>
    <dbReference type="NCBI Taxonomy" id="7064"/>
    <lineage>
        <taxon>Eukaryota</taxon>
        <taxon>Metazoa</taxon>
        <taxon>Ecdysozoa</taxon>
        <taxon>Arthropoda</taxon>
        <taxon>Hexapoda</taxon>
        <taxon>Insecta</taxon>
        <taxon>Pterygota</taxon>
        <taxon>Neoptera</taxon>
        <taxon>Endopterygota</taxon>
        <taxon>Coleoptera</taxon>
        <taxon>Polyphaga</taxon>
        <taxon>Scarabaeiformia</taxon>
        <taxon>Scarabaeidae</taxon>
        <taxon>Rutelinae</taxon>
        <taxon>Popillia</taxon>
    </lineage>
</organism>
<evidence type="ECO:0008006" key="4">
    <source>
        <dbReference type="Google" id="ProtNLM"/>
    </source>
</evidence>
<evidence type="ECO:0000256" key="1">
    <source>
        <dbReference type="SAM" id="MobiDB-lite"/>
    </source>
</evidence>
<dbReference type="EMBL" id="JASPKY010000503">
    <property type="protein sequence ID" value="KAK9694725.1"/>
    <property type="molecule type" value="Genomic_DNA"/>
</dbReference>
<name>A0AAW1IX13_POPJA</name>
<sequence length="133" mass="14562">MKTGRCQLRTDITNTSGRPVAGTSLSNIVMECIEKANSIALNTRAVKGKENAVADALSRIEINTKETVEADDLDLLSILLQLDEDELTPEEADEILREETLEDDDANTQHTVIENPTFALPISDKPLNHSSSN</sequence>
<evidence type="ECO:0000313" key="3">
    <source>
        <dbReference type="Proteomes" id="UP001458880"/>
    </source>
</evidence>
<feature type="region of interest" description="Disordered" evidence="1">
    <location>
        <begin position="99"/>
        <end position="133"/>
    </location>
</feature>
<dbReference type="Proteomes" id="UP001458880">
    <property type="component" value="Unassembled WGS sequence"/>
</dbReference>
<protein>
    <recommendedName>
        <fullName evidence="4">Reverse transcriptase domain-containing protein</fullName>
    </recommendedName>
</protein>
<accession>A0AAW1IX13</accession>
<dbReference type="AlphaFoldDB" id="A0AAW1IX13"/>